<proteinExistence type="predicted"/>
<reference evidence="2" key="1">
    <citation type="submission" date="2015-07" db="EMBL/GenBank/DDBJ databases">
        <title>MeaNS - Measles Nucleotide Surveillance Program.</title>
        <authorList>
            <person name="Tran T."/>
            <person name="Druce J."/>
        </authorList>
    </citation>
    <scope>NUCLEOTIDE SEQUENCE</scope>
    <source>
        <strain evidence="2">UCB-OBI-ISO-001</strain>
        <tissue evidence="2">Gonad</tissue>
    </source>
</reference>
<organism evidence="2">
    <name type="scientific">Octopus bimaculoides</name>
    <name type="common">California two-spotted octopus</name>
    <dbReference type="NCBI Taxonomy" id="37653"/>
    <lineage>
        <taxon>Eukaryota</taxon>
        <taxon>Metazoa</taxon>
        <taxon>Spiralia</taxon>
        <taxon>Lophotrochozoa</taxon>
        <taxon>Mollusca</taxon>
        <taxon>Cephalopoda</taxon>
        <taxon>Coleoidea</taxon>
        <taxon>Octopodiformes</taxon>
        <taxon>Octopoda</taxon>
        <taxon>Incirrata</taxon>
        <taxon>Octopodidae</taxon>
        <taxon>Octopus</taxon>
    </lineage>
</organism>
<protein>
    <submittedName>
        <fullName evidence="2">Uncharacterized protein</fullName>
    </submittedName>
</protein>
<dbReference type="EMBL" id="KQ416415">
    <property type="protein sequence ID" value="KOF97042.1"/>
    <property type="molecule type" value="Genomic_DNA"/>
</dbReference>
<gene>
    <name evidence="2" type="ORF">OCBIM_22031977mg</name>
</gene>
<keyword evidence="1" id="KW-0732">Signal</keyword>
<dbReference type="AlphaFoldDB" id="A0A0L8I6F2"/>
<dbReference type="KEGG" id="obi:106883827"/>
<feature type="signal peptide" evidence="1">
    <location>
        <begin position="1"/>
        <end position="25"/>
    </location>
</feature>
<evidence type="ECO:0000256" key="1">
    <source>
        <dbReference type="SAM" id="SignalP"/>
    </source>
</evidence>
<feature type="chain" id="PRO_5005584190" evidence="1">
    <location>
        <begin position="26"/>
        <end position="115"/>
    </location>
</feature>
<accession>A0A0L8I6F2</accession>
<sequence length="115" mass="13048">MCTEMQFTGIFLLFGTFMCLPTLYASVLPSGEEMDFIHANAQTQARAFSSIRQLKDISDVVNEGKKFLHNTQSKDALKSKVPFKCALALTHSNLTKEIFKQMDRNLQVNNLLHIH</sequence>
<name>A0A0L8I6F2_OCTBM</name>
<evidence type="ECO:0000313" key="2">
    <source>
        <dbReference type="EMBL" id="KOF97042.1"/>
    </source>
</evidence>